<reference evidence="1" key="1">
    <citation type="submission" date="2019-12" db="EMBL/GenBank/DDBJ databases">
        <title>Genome sequencing and annotation of Brassica cretica.</title>
        <authorList>
            <person name="Studholme D.J."/>
            <person name="Sarris P."/>
        </authorList>
    </citation>
    <scope>NUCLEOTIDE SEQUENCE</scope>
    <source>
        <strain evidence="1">PFS-109/04</strain>
        <tissue evidence="1">Leaf</tissue>
    </source>
</reference>
<dbReference type="Proteomes" id="UP000712600">
    <property type="component" value="Unassembled WGS sequence"/>
</dbReference>
<dbReference type="EMBL" id="QGKX02000996">
    <property type="protein sequence ID" value="KAF3557069.1"/>
    <property type="molecule type" value="Genomic_DNA"/>
</dbReference>
<organism evidence="1 2">
    <name type="scientific">Brassica cretica</name>
    <name type="common">Mustard</name>
    <dbReference type="NCBI Taxonomy" id="69181"/>
    <lineage>
        <taxon>Eukaryota</taxon>
        <taxon>Viridiplantae</taxon>
        <taxon>Streptophyta</taxon>
        <taxon>Embryophyta</taxon>
        <taxon>Tracheophyta</taxon>
        <taxon>Spermatophyta</taxon>
        <taxon>Magnoliopsida</taxon>
        <taxon>eudicotyledons</taxon>
        <taxon>Gunneridae</taxon>
        <taxon>Pentapetalae</taxon>
        <taxon>rosids</taxon>
        <taxon>malvids</taxon>
        <taxon>Brassicales</taxon>
        <taxon>Brassicaceae</taxon>
        <taxon>Brassiceae</taxon>
        <taxon>Brassica</taxon>
    </lineage>
</organism>
<comment type="caution">
    <text evidence="1">The sequence shown here is derived from an EMBL/GenBank/DDBJ whole genome shotgun (WGS) entry which is preliminary data.</text>
</comment>
<evidence type="ECO:0000313" key="1">
    <source>
        <dbReference type="EMBL" id="KAF3557069.1"/>
    </source>
</evidence>
<gene>
    <name evidence="1" type="ORF">F2Q69_00011609</name>
</gene>
<protein>
    <submittedName>
        <fullName evidence="1">Uncharacterized protein</fullName>
    </submittedName>
</protein>
<name>A0A8S9R2F8_BRACR</name>
<sequence>MALCCFSFQKRSLCIVSQNHKLKSLCPISLAKSSSLHLHLSSVVFASLGFDLPLLSVSRSTHVSPNFIPSNPPPPLRRHSSLPRLTVRSAVTSVGYREAAVPGAFRLHQFILSGAIEF</sequence>
<dbReference type="AlphaFoldDB" id="A0A8S9R2F8"/>
<evidence type="ECO:0000313" key="2">
    <source>
        <dbReference type="Proteomes" id="UP000712600"/>
    </source>
</evidence>
<accession>A0A8S9R2F8</accession>
<proteinExistence type="predicted"/>